<organism evidence="1 2">
    <name type="scientific">Capnocytophaga cynodegmi</name>
    <dbReference type="NCBI Taxonomy" id="28189"/>
    <lineage>
        <taxon>Bacteria</taxon>
        <taxon>Pseudomonadati</taxon>
        <taxon>Bacteroidota</taxon>
        <taxon>Flavobacteriia</taxon>
        <taxon>Flavobacteriales</taxon>
        <taxon>Flavobacteriaceae</taxon>
        <taxon>Capnocytophaga</taxon>
    </lineage>
</organism>
<name>A0A0B7HFC7_9FLAO</name>
<dbReference type="RefSeq" id="WP_041993092.1">
    <property type="nucleotide sequence ID" value="NZ_CDOD01000034.1"/>
</dbReference>
<evidence type="ECO:0000313" key="1">
    <source>
        <dbReference type="EMBL" id="CEN37359.1"/>
    </source>
</evidence>
<dbReference type="EMBL" id="CDOD01000034">
    <property type="protein sequence ID" value="CEN37359.1"/>
    <property type="molecule type" value="Genomic_DNA"/>
</dbReference>
<dbReference type="eggNOG" id="COG4122">
    <property type="taxonomic scope" value="Bacteria"/>
</dbReference>
<protein>
    <recommendedName>
        <fullName evidence="3">Methyltransferase</fullName>
    </recommendedName>
</protein>
<keyword evidence="2" id="KW-1185">Reference proteome</keyword>
<sequence length="182" mass="21741">MKFILGYILFFVKSIHLHGVHSPFIFSLINNCLRSKNKIQIEEICNFREIGISERKLQLLLQFIEYFDAKYVFVDDEKLKKILQLSKENIFVETEKLSDSVTEKYDLIFINKNTKNLNIISFLEKMHNDSVLIINDIHKKKNKNYWENLVKDSKTTACINTFTQGYIFIRKEQKKEVFYIKL</sequence>
<evidence type="ECO:0008006" key="3">
    <source>
        <dbReference type="Google" id="ProtNLM"/>
    </source>
</evidence>
<evidence type="ECO:0000313" key="2">
    <source>
        <dbReference type="Proteomes" id="UP000038055"/>
    </source>
</evidence>
<gene>
    <name evidence="1" type="ORF">CCYN2B_40081</name>
</gene>
<dbReference type="AlphaFoldDB" id="A0A0B7HFC7"/>
<proteinExistence type="predicted"/>
<dbReference type="Proteomes" id="UP000038055">
    <property type="component" value="Unassembled WGS sequence"/>
</dbReference>
<accession>A0A0B7HFC7</accession>
<reference evidence="2" key="1">
    <citation type="submission" date="2015-01" db="EMBL/GenBank/DDBJ databases">
        <authorList>
            <person name="MANFREDI Pablo"/>
        </authorList>
    </citation>
    <scope>NUCLEOTIDE SEQUENCE [LARGE SCALE GENOMIC DNA]</scope>
    <source>
        <strain evidence="2">Ccyn2B</strain>
    </source>
</reference>
<dbReference type="STRING" id="28189.CCYN74_40202"/>